<accession>A0A0F9J260</accession>
<reference evidence="1" key="1">
    <citation type="journal article" date="2015" name="Nature">
        <title>Complex archaea that bridge the gap between prokaryotes and eukaryotes.</title>
        <authorList>
            <person name="Spang A."/>
            <person name="Saw J.H."/>
            <person name="Jorgensen S.L."/>
            <person name="Zaremba-Niedzwiedzka K."/>
            <person name="Martijn J."/>
            <person name="Lind A.E."/>
            <person name="van Eijk R."/>
            <person name="Schleper C."/>
            <person name="Guy L."/>
            <person name="Ettema T.J."/>
        </authorList>
    </citation>
    <scope>NUCLEOTIDE SEQUENCE</scope>
</reference>
<gene>
    <name evidence="1" type="ORF">LCGC14_1808560</name>
</gene>
<dbReference type="AlphaFoldDB" id="A0A0F9J260"/>
<comment type="caution">
    <text evidence="1">The sequence shown here is derived from an EMBL/GenBank/DDBJ whole genome shotgun (WGS) entry which is preliminary data.</text>
</comment>
<sequence length="52" mass="5637">MITVLLIAILTVQVVTLVVAVVGTNFDIRGWRIPIIGEAAQAVTQKLLKHGR</sequence>
<name>A0A0F9J260_9ZZZZ</name>
<evidence type="ECO:0000313" key="1">
    <source>
        <dbReference type="EMBL" id="KKM00026.1"/>
    </source>
</evidence>
<proteinExistence type="predicted"/>
<dbReference type="EMBL" id="LAZR01017530">
    <property type="protein sequence ID" value="KKM00026.1"/>
    <property type="molecule type" value="Genomic_DNA"/>
</dbReference>
<organism evidence="1">
    <name type="scientific">marine sediment metagenome</name>
    <dbReference type="NCBI Taxonomy" id="412755"/>
    <lineage>
        <taxon>unclassified sequences</taxon>
        <taxon>metagenomes</taxon>
        <taxon>ecological metagenomes</taxon>
    </lineage>
</organism>
<protein>
    <submittedName>
        <fullName evidence="1">Uncharacterized protein</fullName>
    </submittedName>
</protein>